<evidence type="ECO:0000313" key="10">
    <source>
        <dbReference type="Proteomes" id="UP001054820"/>
    </source>
</evidence>
<keyword evidence="4 5" id="KW-0269">Exonuclease</keyword>
<evidence type="ECO:0000259" key="8">
    <source>
        <dbReference type="Pfam" id="PF18974"/>
    </source>
</evidence>
<evidence type="ECO:0000256" key="4">
    <source>
        <dbReference type="ARBA" id="ARBA00022839"/>
    </source>
</evidence>
<evidence type="ECO:0000256" key="5">
    <source>
        <dbReference type="RuleBase" id="RU004355"/>
    </source>
</evidence>
<comment type="similarity">
    <text evidence="5">Belongs to the XseA family.</text>
</comment>
<name>A0ABM7MDC0_9GAMM</name>
<evidence type="ECO:0000259" key="7">
    <source>
        <dbReference type="Pfam" id="PF13742"/>
    </source>
</evidence>
<dbReference type="Proteomes" id="UP001054820">
    <property type="component" value="Chromosome"/>
</dbReference>
<evidence type="ECO:0000256" key="1">
    <source>
        <dbReference type="ARBA" id="ARBA00022490"/>
    </source>
</evidence>
<keyword evidence="10" id="KW-1185">Reference proteome</keyword>
<feature type="domain" description="Exonuclease VII large subunit C-terminal" evidence="6">
    <location>
        <begin position="219"/>
        <end position="535"/>
    </location>
</feature>
<feature type="domain" description="OB-fold nucleic acid binding" evidence="7">
    <location>
        <begin position="89"/>
        <end position="192"/>
    </location>
</feature>
<evidence type="ECO:0000256" key="2">
    <source>
        <dbReference type="ARBA" id="ARBA00022722"/>
    </source>
</evidence>
<keyword evidence="3 5" id="KW-0378">Hydrolase</keyword>
<dbReference type="EMBL" id="AP024202">
    <property type="protein sequence ID" value="BCN93374.1"/>
    <property type="molecule type" value="Genomic_DNA"/>
</dbReference>
<feature type="domain" description="DUF5710" evidence="8">
    <location>
        <begin position="2"/>
        <end position="46"/>
    </location>
</feature>
<accession>A0ABM7MDC0</accession>
<keyword evidence="1" id="KW-0963">Cytoplasm</keyword>
<dbReference type="EC" id="3.1.11.6" evidence="5"/>
<dbReference type="NCBIfam" id="TIGR00237">
    <property type="entry name" value="xseA"/>
    <property type="match status" value="1"/>
</dbReference>
<comment type="subcellular location">
    <subcellularLocation>
        <location evidence="5">Cytoplasm</location>
    </subcellularLocation>
</comment>
<reference evidence="9" key="1">
    <citation type="journal article" date="2022" name="Arch. Microbiol.">
        <title>Thiomicrorhabdus immobilis sp. nov., a mesophilic sulfur-oxidizing bacterium isolated from sediment of a brackish lake in northern Japan.</title>
        <authorList>
            <person name="Kojima H."/>
            <person name="Mochizuki J."/>
            <person name="Kanda M."/>
            <person name="Watanabe T."/>
            <person name="Fukui M."/>
        </authorList>
    </citation>
    <scope>NUCLEOTIDE SEQUENCE</scope>
    <source>
        <strain evidence="9">Am19</strain>
    </source>
</reference>
<dbReference type="InterPro" id="IPR003753">
    <property type="entry name" value="Exonuc_VII_L"/>
</dbReference>
<dbReference type="Pfam" id="PF18974">
    <property type="entry name" value="DUF5710"/>
    <property type="match status" value="1"/>
</dbReference>
<evidence type="ECO:0000313" key="9">
    <source>
        <dbReference type="EMBL" id="BCN93374.1"/>
    </source>
</evidence>
<dbReference type="RefSeq" id="WP_237260449.1">
    <property type="nucleotide sequence ID" value="NZ_AP024202.1"/>
</dbReference>
<dbReference type="PANTHER" id="PTHR30008:SF0">
    <property type="entry name" value="EXODEOXYRIBONUCLEASE 7 LARGE SUBUNIT"/>
    <property type="match status" value="1"/>
</dbReference>
<dbReference type="InterPro" id="IPR025824">
    <property type="entry name" value="OB-fold_nuc-bd_dom"/>
</dbReference>
<gene>
    <name evidence="9" type="primary">xseA</name>
    <name evidence="9" type="ORF">THMIRHAM_11590</name>
</gene>
<proteinExistence type="inferred from homology"/>
<dbReference type="Pfam" id="PF02601">
    <property type="entry name" value="Exonuc_VII_L"/>
    <property type="match status" value="1"/>
</dbReference>
<dbReference type="PANTHER" id="PTHR30008">
    <property type="entry name" value="EXODEOXYRIBONUCLEASE 7 LARGE SUBUNIT"/>
    <property type="match status" value="1"/>
</dbReference>
<dbReference type="Pfam" id="PF13742">
    <property type="entry name" value="tRNA_anti_2"/>
    <property type="match status" value="1"/>
</dbReference>
<dbReference type="InterPro" id="IPR043764">
    <property type="entry name" value="DUF5710"/>
</dbReference>
<evidence type="ECO:0000256" key="3">
    <source>
        <dbReference type="ARBA" id="ARBA00022801"/>
    </source>
</evidence>
<evidence type="ECO:0000259" key="6">
    <source>
        <dbReference type="Pfam" id="PF02601"/>
    </source>
</evidence>
<comment type="catalytic activity">
    <reaction evidence="5">
        <text>Exonucleolytic cleavage in either 5'- to 3'- or 3'- to 5'-direction to yield nucleoside 5'-phosphates.</text>
        <dbReference type="EC" id="3.1.11.6"/>
    </reaction>
</comment>
<organism evidence="9 10">
    <name type="scientific">Thiomicrorhabdus immobilis</name>
    <dbReference type="NCBI Taxonomy" id="2791037"/>
    <lineage>
        <taxon>Bacteria</taxon>
        <taxon>Pseudomonadati</taxon>
        <taxon>Pseudomonadota</taxon>
        <taxon>Gammaproteobacteria</taxon>
        <taxon>Thiotrichales</taxon>
        <taxon>Piscirickettsiaceae</taxon>
        <taxon>Thiomicrorhabdus</taxon>
    </lineage>
</organism>
<protein>
    <recommendedName>
        <fullName evidence="5">Exodeoxyribonuclease 7 large subunit</fullName>
        <ecNumber evidence="5">3.1.11.6</ecNumber>
    </recommendedName>
</protein>
<keyword evidence="2 5" id="KW-0540">Nuclease</keyword>
<dbReference type="InterPro" id="IPR020579">
    <property type="entry name" value="Exonuc_VII_lsu_C"/>
</dbReference>
<sequence>MIFLEVPFREKDQAKALGARWDAVSKRWYVPEALNDSLDGFKKWLPSTNPLDHNVSADSIDNSTLSLNFEQTGFASPSNATEEQKGTKLSIVLNKVQTVLRQGFRGGVWVVAEIANINTRRGHVYLELTETNDSGQAIANCRAMIWQSQAGRLLERFSLETGSELAIGQKVLLLAEVSFHEQYGFSLVIQDLDPSYTLGELEQRLNQIRKNLMQKGIYQQNKGHQLPADYFRIAVIAPPQAAGLGDFRADADQLQKFKLCEFTYFYSSFQGDAVEGEMLEAIAAVKSLHQTKPFDALVIIRGGGAKLDLNMLNIESIAETLCLLELPVFSGIGHERDNTILDEVAHSRFDTPSKVIGFIKTQIVQQAKNAQINWTHIEQSSRILVQNLHHKINKLNHEITQNSLGCVYRWQKKVEPIHYEISRLSESKISRVTQDIDAIYHSINAEVKSKVNLVEKEVGRLKETINLEAKRSLSTQKQQIIQWIAFILSSGPKSQLNRGFSIVKDADGKPITTAKQALEQETVELEFSDGMIEAKIEKNQKIKTH</sequence>
<dbReference type="CDD" id="cd04489">
    <property type="entry name" value="ExoVII_LU_OBF"/>
    <property type="match status" value="1"/>
</dbReference>